<protein>
    <submittedName>
        <fullName evidence="1">Uncharacterized protein</fullName>
    </submittedName>
</protein>
<dbReference type="PANTHER" id="PTHR31515:SF0">
    <property type="entry name" value="TRANSMEMBRANE PROTEIN"/>
    <property type="match status" value="1"/>
</dbReference>
<evidence type="ECO:0000313" key="1">
    <source>
        <dbReference type="EMBL" id="RVW69402.1"/>
    </source>
</evidence>
<reference evidence="1 2" key="1">
    <citation type="journal article" date="2018" name="PLoS Genet.">
        <title>Population sequencing reveals clonal diversity and ancestral inbreeding in the grapevine cultivar Chardonnay.</title>
        <authorList>
            <person name="Roach M.J."/>
            <person name="Johnson D.L."/>
            <person name="Bohlmann J."/>
            <person name="van Vuuren H.J."/>
            <person name="Jones S.J."/>
            <person name="Pretorius I.S."/>
            <person name="Schmidt S.A."/>
            <person name="Borneman A.R."/>
        </authorList>
    </citation>
    <scope>NUCLEOTIDE SEQUENCE [LARGE SCALE GENOMIC DNA]</scope>
    <source>
        <strain evidence="2">cv. Chardonnay</strain>
        <tissue evidence="1">Leaf</tissue>
    </source>
</reference>
<dbReference type="AlphaFoldDB" id="A0A438GB06"/>
<name>A0A438GB06_VITVI</name>
<dbReference type="PANTHER" id="PTHR31515">
    <property type="entry name" value="TRANSMEMBRANE PROTEIN-RELATED"/>
    <property type="match status" value="1"/>
</dbReference>
<accession>A0A438GB06</accession>
<proteinExistence type="predicted"/>
<dbReference type="EMBL" id="QGNW01000499">
    <property type="protein sequence ID" value="RVW69402.1"/>
    <property type="molecule type" value="Genomic_DNA"/>
</dbReference>
<dbReference type="Proteomes" id="UP000288805">
    <property type="component" value="Unassembled WGS sequence"/>
</dbReference>
<evidence type="ECO:0000313" key="2">
    <source>
        <dbReference type="Proteomes" id="UP000288805"/>
    </source>
</evidence>
<comment type="caution">
    <text evidence="1">The sequence shown here is derived from an EMBL/GenBank/DDBJ whole genome shotgun (WGS) entry which is preliminary data.</text>
</comment>
<gene>
    <name evidence="1" type="ORF">CK203_059807</name>
</gene>
<sequence length="193" mass="22119">MLTRFYSLCSMYKLFAAEYLKTPLGEPVKGKKNKSSTELWLEKFYKKKTNLPEPLPHELVERLEKFLDNLEEELGRSIIPVIRSSVTRCTSEQLRNFTKHYLHPTIPGGVFSNVHLRWNSSCWILCIFPGHFLFISCALSQNHNGCRPEIVSKFQSLAKSWLSCAGSEEIEGVEGLKDNMDGLTGLNIKYNED</sequence>
<organism evidence="1 2">
    <name type="scientific">Vitis vinifera</name>
    <name type="common">Grape</name>
    <dbReference type="NCBI Taxonomy" id="29760"/>
    <lineage>
        <taxon>Eukaryota</taxon>
        <taxon>Viridiplantae</taxon>
        <taxon>Streptophyta</taxon>
        <taxon>Embryophyta</taxon>
        <taxon>Tracheophyta</taxon>
        <taxon>Spermatophyta</taxon>
        <taxon>Magnoliopsida</taxon>
        <taxon>eudicotyledons</taxon>
        <taxon>Gunneridae</taxon>
        <taxon>Pentapetalae</taxon>
        <taxon>rosids</taxon>
        <taxon>Vitales</taxon>
        <taxon>Vitaceae</taxon>
        <taxon>Viteae</taxon>
        <taxon>Vitis</taxon>
    </lineage>
</organism>